<dbReference type="InterPro" id="IPR042095">
    <property type="entry name" value="SUMF_sf"/>
</dbReference>
<dbReference type="InterPro" id="IPR005532">
    <property type="entry name" value="SUMF_dom"/>
</dbReference>
<proteinExistence type="predicted"/>
<feature type="domain" description="Sulfatase-modifying factor enzyme-like" evidence="3">
    <location>
        <begin position="372"/>
        <end position="616"/>
    </location>
</feature>
<dbReference type="InterPro" id="IPR011600">
    <property type="entry name" value="Pept_C14_caspase"/>
</dbReference>
<dbReference type="Pfam" id="PF03781">
    <property type="entry name" value="FGE-sulfatase"/>
    <property type="match status" value="1"/>
</dbReference>
<gene>
    <name evidence="4" type="ORF">EWV80_19890</name>
</gene>
<dbReference type="EMBL" id="SFBK01000260">
    <property type="protein sequence ID" value="TRU19088.1"/>
    <property type="molecule type" value="Genomic_DNA"/>
</dbReference>
<feature type="region of interest" description="Disordered" evidence="1">
    <location>
        <begin position="302"/>
        <end position="331"/>
    </location>
</feature>
<dbReference type="PANTHER" id="PTHR23150:SF19">
    <property type="entry name" value="FORMYLGLYCINE-GENERATING ENZYME"/>
    <property type="match status" value="1"/>
</dbReference>
<dbReference type="GO" id="GO:0120147">
    <property type="term" value="F:formylglycine-generating oxidase activity"/>
    <property type="evidence" value="ECO:0007669"/>
    <property type="project" value="TreeGrafter"/>
</dbReference>
<dbReference type="Pfam" id="PF00656">
    <property type="entry name" value="Peptidase_C14"/>
    <property type="match status" value="1"/>
</dbReference>
<evidence type="ECO:0000313" key="5">
    <source>
        <dbReference type="Proteomes" id="UP000320551"/>
    </source>
</evidence>
<accession>A0A552DA54</accession>
<dbReference type="Gene3D" id="3.90.1580.10">
    <property type="entry name" value="paralog of FGE (formylglycine-generating enzyme)"/>
    <property type="match status" value="1"/>
</dbReference>
<dbReference type="Proteomes" id="UP000320551">
    <property type="component" value="Unassembled WGS sequence"/>
</dbReference>
<feature type="compositionally biased region" description="Polar residues" evidence="1">
    <location>
        <begin position="318"/>
        <end position="331"/>
    </location>
</feature>
<evidence type="ECO:0000259" key="3">
    <source>
        <dbReference type="Pfam" id="PF03781"/>
    </source>
</evidence>
<organism evidence="4 5">
    <name type="scientific">Microcystis aeruginosa Ma_QC_B_20070730_S2</name>
    <dbReference type="NCBI Taxonomy" id="2486256"/>
    <lineage>
        <taxon>Bacteria</taxon>
        <taxon>Bacillati</taxon>
        <taxon>Cyanobacteriota</taxon>
        <taxon>Cyanophyceae</taxon>
        <taxon>Oscillatoriophycideae</taxon>
        <taxon>Chroococcales</taxon>
        <taxon>Microcystaceae</taxon>
        <taxon>Microcystis</taxon>
    </lineage>
</organism>
<dbReference type="Gene3D" id="3.40.50.1460">
    <property type="match status" value="1"/>
</dbReference>
<evidence type="ECO:0000259" key="2">
    <source>
        <dbReference type="Pfam" id="PF00656"/>
    </source>
</evidence>
<dbReference type="AlphaFoldDB" id="A0A552DA54"/>
<dbReference type="SUPFAM" id="SSF52129">
    <property type="entry name" value="Caspase-like"/>
    <property type="match status" value="1"/>
</dbReference>
<dbReference type="InterPro" id="IPR051043">
    <property type="entry name" value="Sulfatase_Mod_Factor_Kinase"/>
</dbReference>
<sequence length="623" mass="70870">MAKNWVIAIGINEYDNLKPLKYAKKDAEAIKAWCEGEGGFDRGGIFLFTEDSPPIPASPPIPTQLTHGRLKRFLQRQFETPLLNSGDNLWFFFAGHGRRDQDKDYLMLPDSDPGNVRETAVSVDYVTERLRRSGADNVVLLLDACRDEDSRGGLGIGEEEYQGVITFYSCTANQQSWEIDELQQGSFTHTLLEGLRRQGEANCATVERLDEYLRRQVEKINARYGKPRQNPYLKAEPPHKLYFILLEQVATLKDVQPLKYQASLAENRGDLDLAEQLWIRVLGASRGDLDAIEAIKRIARRQSQSSSIPTAPEPVRQSEGNRSSTPKPSQENGLKVFNFEIVEVNAKGEQIKKESKQSQYFSQDLGNDITLEMVAIPGGTFTMGTEDEEIERLVKKFDRQYFSREKPQHQVTLPSFYMGKYPITQAQWQAIAATAKIDIDLETNPSNFTGNELPVERVTWYQATEFCKRLSRETKQEYRLPSEAEWEYACRAGTTTPFYFGETITGKLANHNASNTYADEPKGEYRKETTPVGQFPPNAFGLYDMHGNVWEWCADTWHDNYDGAPTDGSVWTKNGNDNRSPLRGGSWCNYPYYCRSAYRFSNSRRDNSFDFGFRVVCGAGRTL</sequence>
<dbReference type="InterPro" id="IPR029030">
    <property type="entry name" value="Caspase-like_dom_sf"/>
</dbReference>
<reference evidence="4 5" key="1">
    <citation type="submission" date="2019-01" db="EMBL/GenBank/DDBJ databases">
        <title>Coherence of Microcystis species and biogeography revealed through population genomics.</title>
        <authorList>
            <person name="Perez-Carrascal O.M."/>
            <person name="Terrat Y."/>
            <person name="Giani A."/>
            <person name="Fortin N."/>
            <person name="Tromas N."/>
            <person name="Shapiro B.J."/>
        </authorList>
    </citation>
    <scope>NUCLEOTIDE SEQUENCE [LARGE SCALE GENOMIC DNA]</scope>
    <source>
        <strain evidence="4">Ma_QC_B_20070730_S2</strain>
    </source>
</reference>
<comment type="caution">
    <text evidence="4">The sequence shown here is derived from an EMBL/GenBank/DDBJ whole genome shotgun (WGS) entry which is preliminary data.</text>
</comment>
<dbReference type="InterPro" id="IPR016187">
    <property type="entry name" value="CTDL_fold"/>
</dbReference>
<name>A0A552DA54_MICAE</name>
<dbReference type="PANTHER" id="PTHR23150">
    <property type="entry name" value="SULFATASE MODIFYING FACTOR 1, 2"/>
    <property type="match status" value="1"/>
</dbReference>
<evidence type="ECO:0000256" key="1">
    <source>
        <dbReference type="SAM" id="MobiDB-lite"/>
    </source>
</evidence>
<feature type="domain" description="Peptidase C14 caspase" evidence="2">
    <location>
        <begin position="5"/>
        <end position="241"/>
    </location>
</feature>
<protein>
    <submittedName>
        <fullName evidence="4">Peptidase C14</fullName>
    </submittedName>
</protein>
<dbReference type="GO" id="GO:0006508">
    <property type="term" value="P:proteolysis"/>
    <property type="evidence" value="ECO:0007669"/>
    <property type="project" value="InterPro"/>
</dbReference>
<dbReference type="SUPFAM" id="SSF56436">
    <property type="entry name" value="C-type lectin-like"/>
    <property type="match status" value="1"/>
</dbReference>
<dbReference type="GO" id="GO:0004197">
    <property type="term" value="F:cysteine-type endopeptidase activity"/>
    <property type="evidence" value="ECO:0007669"/>
    <property type="project" value="InterPro"/>
</dbReference>
<evidence type="ECO:0000313" key="4">
    <source>
        <dbReference type="EMBL" id="TRU19088.1"/>
    </source>
</evidence>